<evidence type="ECO:0000313" key="4">
    <source>
        <dbReference type="Proteomes" id="UP000434223"/>
    </source>
</evidence>
<evidence type="ECO:0000313" key="3">
    <source>
        <dbReference type="EMBL" id="MUB62794.1"/>
    </source>
</evidence>
<evidence type="ECO:0000256" key="1">
    <source>
        <dbReference type="PROSITE-ProRule" id="PRU00742"/>
    </source>
</evidence>
<dbReference type="Proteomes" id="UP000434223">
    <property type="component" value="Unassembled WGS sequence"/>
</dbReference>
<name>A0AAW9WC89_9FIRM</name>
<dbReference type="RefSeq" id="WP_055651346.1">
    <property type="nucleotide sequence ID" value="NZ_CZAZ01000025.1"/>
</dbReference>
<dbReference type="EMBL" id="WNME01000003">
    <property type="protein sequence ID" value="MUB62794.1"/>
    <property type="molecule type" value="Genomic_DNA"/>
</dbReference>
<dbReference type="InterPro" id="IPR023696">
    <property type="entry name" value="Ureohydrolase_dom_sf"/>
</dbReference>
<evidence type="ECO:0000256" key="2">
    <source>
        <dbReference type="SAM" id="MobiDB-lite"/>
    </source>
</evidence>
<organism evidence="3 4">
    <name type="scientific">Hungatella hathewayi</name>
    <dbReference type="NCBI Taxonomy" id="154046"/>
    <lineage>
        <taxon>Bacteria</taxon>
        <taxon>Bacillati</taxon>
        <taxon>Bacillota</taxon>
        <taxon>Clostridia</taxon>
        <taxon>Lachnospirales</taxon>
        <taxon>Lachnospiraceae</taxon>
        <taxon>Hungatella</taxon>
    </lineage>
</organism>
<proteinExistence type="inferred from homology"/>
<reference evidence="3 4" key="1">
    <citation type="submission" date="2019-09" db="EMBL/GenBank/DDBJ databases">
        <title>Draft genome sequencing of Hungatella hathewayi 123Y-2.</title>
        <authorList>
            <person name="Lv Q."/>
            <person name="Li S."/>
        </authorList>
    </citation>
    <scope>NUCLEOTIDE SEQUENCE [LARGE SCALE GENOMIC DNA]</scope>
    <source>
        <strain evidence="3 4">123Y-2</strain>
    </source>
</reference>
<feature type="compositionally biased region" description="Basic and acidic residues" evidence="2">
    <location>
        <begin position="256"/>
        <end position="281"/>
    </location>
</feature>
<comment type="caution">
    <text evidence="3">The sequence shown here is derived from an EMBL/GenBank/DDBJ whole genome shotgun (WGS) entry which is preliminary data.</text>
</comment>
<protein>
    <submittedName>
        <fullName evidence="3">Arginase</fullName>
    </submittedName>
</protein>
<dbReference type="PROSITE" id="PS51409">
    <property type="entry name" value="ARGINASE_2"/>
    <property type="match status" value="1"/>
</dbReference>
<dbReference type="AlphaFoldDB" id="A0AAW9WC89"/>
<dbReference type="SUPFAM" id="SSF52768">
    <property type="entry name" value="Arginase/deacetylase"/>
    <property type="match status" value="1"/>
</dbReference>
<dbReference type="Gene3D" id="3.40.800.10">
    <property type="entry name" value="Ureohydrolase domain"/>
    <property type="match status" value="1"/>
</dbReference>
<dbReference type="GO" id="GO:0016813">
    <property type="term" value="F:hydrolase activity, acting on carbon-nitrogen (but not peptide) bonds, in linear amidines"/>
    <property type="evidence" value="ECO:0007669"/>
    <property type="project" value="UniProtKB-ARBA"/>
</dbReference>
<gene>
    <name evidence="3" type="ORF">GNE07_06945</name>
</gene>
<dbReference type="Pfam" id="PF00491">
    <property type="entry name" value="Arginase"/>
    <property type="match status" value="1"/>
</dbReference>
<comment type="similarity">
    <text evidence="1">Belongs to the arginase family.</text>
</comment>
<sequence length="281" mass="31657">MKSVSVLNFSGVYERQSFYKDRDCEWIDCSDLSGVNGFCDETSMEEIDARISGLEGWIHFIDGGNFHYLSYLLMKHIREPFTLVVFDHHTDMKPSMFAGLLSCGCWIKEALDALPFLKNVVLIGVADSLADTAEPDYAGRVRIISESMAEEDDTWLGILEAEASEAVYLSIDKDAFGREEVVTDWDQGTMTLEQLERAYRILDSRRILGVDICGEADRDEFFSGQMSVSDEQNDAANRRILRMLLTDQKKPAGRIQKGERDGRSTDIFEDGHQAADPAADH</sequence>
<accession>A0AAW9WC89</accession>
<dbReference type="InterPro" id="IPR006035">
    <property type="entry name" value="Ureohydrolase"/>
</dbReference>
<feature type="region of interest" description="Disordered" evidence="2">
    <location>
        <begin position="247"/>
        <end position="281"/>
    </location>
</feature>
<dbReference type="GO" id="GO:0046872">
    <property type="term" value="F:metal ion binding"/>
    <property type="evidence" value="ECO:0007669"/>
    <property type="project" value="InterPro"/>
</dbReference>